<gene>
    <name evidence="5" type="ORF">AKO1_005348</name>
</gene>
<comment type="function">
    <text evidence="3">Essential component of the cytosolic iron-sulfur (Fe/S) protein assembly machinery. Required for the maturation of extramitochondrial Fe/S proteins.</text>
</comment>
<keyword evidence="1 4" id="KW-0853">WD repeat</keyword>
<dbReference type="Proteomes" id="UP001431209">
    <property type="component" value="Unassembled WGS sequence"/>
</dbReference>
<evidence type="ECO:0000313" key="5">
    <source>
        <dbReference type="EMBL" id="KAL0477984.1"/>
    </source>
</evidence>
<evidence type="ECO:0000256" key="1">
    <source>
        <dbReference type="ARBA" id="ARBA00022574"/>
    </source>
</evidence>
<evidence type="ECO:0000256" key="2">
    <source>
        <dbReference type="ARBA" id="ARBA00022737"/>
    </source>
</evidence>
<dbReference type="HAMAP" id="MF_03037">
    <property type="entry name" value="ciao1"/>
    <property type="match status" value="1"/>
</dbReference>
<dbReference type="FunFam" id="2.130.10.10:FF:000136">
    <property type="entry name" value="Probable cytosolic iron-sulfur protein assembly protein CIAO1"/>
    <property type="match status" value="1"/>
</dbReference>
<dbReference type="PROSITE" id="PS50294">
    <property type="entry name" value="WD_REPEATS_REGION"/>
    <property type="match status" value="5"/>
</dbReference>
<dbReference type="PROSITE" id="PS50082">
    <property type="entry name" value="WD_REPEATS_2"/>
    <property type="match status" value="6"/>
</dbReference>
<dbReference type="AlphaFoldDB" id="A0AAW2YLR6"/>
<accession>A0AAW2YLR6</accession>
<dbReference type="InterPro" id="IPR015943">
    <property type="entry name" value="WD40/YVTN_repeat-like_dom_sf"/>
</dbReference>
<sequence length="327" mass="37374">MLTLLDTITGHTDRVWCAAWSNDGQFLATCSSDKMIKIHKYDANTNKWRCKQTLDAQHSRTVRSVSWSPNGELLACASFDRSTSIWRRSSEQEDFHFVNFLEGHESEVKCVSWDSSGDLLATCGRDKSVWVWLEEDDDFDCVGVLNGHSQDVKRVLWHPNRPLLLSASYDDTVRCWCEELDDWVCVDTLRGHTSTVWDICFNPTGTHVASCSDDLNIIIWRLEDQSIATTGKTLEFREETRISGEHGRSIYSVSWSKHAEKDLIASACGDDCLRIFGRNKQGEQFALLHKQDKAHETDLNCVAWNPVHTNLLATTSDDHNIKIWKFE</sequence>
<dbReference type="GO" id="GO:0097361">
    <property type="term" value="C:cytosolic [4Fe-4S] assembly targeting complex"/>
    <property type="evidence" value="ECO:0007669"/>
    <property type="project" value="InterPro"/>
</dbReference>
<dbReference type="SMART" id="SM00320">
    <property type="entry name" value="WD40"/>
    <property type="match status" value="7"/>
</dbReference>
<keyword evidence="2" id="KW-0677">Repeat</keyword>
<name>A0AAW2YLR6_9EUKA</name>
<feature type="repeat" description="WD" evidence="4">
    <location>
        <begin position="189"/>
        <end position="230"/>
    </location>
</feature>
<evidence type="ECO:0000256" key="4">
    <source>
        <dbReference type="PROSITE-ProRule" id="PRU00221"/>
    </source>
</evidence>
<comment type="similarity">
    <text evidence="3">Belongs to the WD repeat CIA1 family.</text>
</comment>
<protein>
    <recommendedName>
        <fullName evidence="3">Probable cytosolic iron-sulfur protein assembly protein CIAO1 homolog</fullName>
    </recommendedName>
</protein>
<evidence type="ECO:0000256" key="3">
    <source>
        <dbReference type="HAMAP-Rule" id="MF_03037"/>
    </source>
</evidence>
<dbReference type="PANTHER" id="PTHR19920:SF0">
    <property type="entry name" value="CYTOSOLIC IRON-SULFUR PROTEIN ASSEMBLY PROTEIN CIAO1-RELATED"/>
    <property type="match status" value="1"/>
</dbReference>
<proteinExistence type="inferred from homology"/>
<dbReference type="CDD" id="cd00200">
    <property type="entry name" value="WD40"/>
    <property type="match status" value="1"/>
</dbReference>
<reference evidence="5 6" key="1">
    <citation type="submission" date="2024-03" db="EMBL/GenBank/DDBJ databases">
        <title>The Acrasis kona genome and developmental transcriptomes reveal deep origins of eukaryotic multicellular pathways.</title>
        <authorList>
            <person name="Sheikh S."/>
            <person name="Fu C.-J."/>
            <person name="Brown M.W."/>
            <person name="Baldauf S.L."/>
        </authorList>
    </citation>
    <scope>NUCLEOTIDE SEQUENCE [LARGE SCALE GENOMIC DNA]</scope>
    <source>
        <strain evidence="5 6">ATCC MYA-3509</strain>
    </source>
</reference>
<keyword evidence="6" id="KW-1185">Reference proteome</keyword>
<feature type="repeat" description="WD" evidence="4">
    <location>
        <begin position="55"/>
        <end position="86"/>
    </location>
</feature>
<dbReference type="GO" id="GO:0016226">
    <property type="term" value="P:iron-sulfur cluster assembly"/>
    <property type="evidence" value="ECO:0007669"/>
    <property type="project" value="UniProtKB-UniRule"/>
</dbReference>
<evidence type="ECO:0000313" key="6">
    <source>
        <dbReference type="Proteomes" id="UP001431209"/>
    </source>
</evidence>
<dbReference type="Pfam" id="PF00400">
    <property type="entry name" value="WD40"/>
    <property type="match status" value="6"/>
</dbReference>
<dbReference type="PANTHER" id="PTHR19920">
    <property type="entry name" value="WD40 PROTEIN CIAO1"/>
    <property type="match status" value="1"/>
</dbReference>
<dbReference type="EMBL" id="JAOPGA020000288">
    <property type="protein sequence ID" value="KAL0477984.1"/>
    <property type="molecule type" value="Genomic_DNA"/>
</dbReference>
<organism evidence="5 6">
    <name type="scientific">Acrasis kona</name>
    <dbReference type="NCBI Taxonomy" id="1008807"/>
    <lineage>
        <taxon>Eukaryota</taxon>
        <taxon>Discoba</taxon>
        <taxon>Heterolobosea</taxon>
        <taxon>Tetramitia</taxon>
        <taxon>Eutetramitia</taxon>
        <taxon>Acrasidae</taxon>
        <taxon>Acrasis</taxon>
    </lineage>
</organism>
<feature type="repeat" description="WD" evidence="4">
    <location>
        <begin position="101"/>
        <end position="132"/>
    </location>
</feature>
<feature type="repeat" description="WD" evidence="4">
    <location>
        <begin position="292"/>
        <end position="327"/>
    </location>
</feature>
<feature type="repeat" description="WD" evidence="4">
    <location>
        <begin position="145"/>
        <end position="176"/>
    </location>
</feature>
<feature type="repeat" description="WD" evidence="4">
    <location>
        <begin position="8"/>
        <end position="38"/>
    </location>
</feature>
<dbReference type="InterPro" id="IPR001680">
    <property type="entry name" value="WD40_rpt"/>
</dbReference>
<dbReference type="InterPro" id="IPR028608">
    <property type="entry name" value="CIAO1/Cia1"/>
</dbReference>
<comment type="caution">
    <text evidence="5">The sequence shown here is derived from an EMBL/GenBank/DDBJ whole genome shotgun (WGS) entry which is preliminary data.</text>
</comment>
<dbReference type="Gene3D" id="2.130.10.10">
    <property type="entry name" value="YVTN repeat-like/Quinoprotein amine dehydrogenase"/>
    <property type="match status" value="1"/>
</dbReference>
<dbReference type="SUPFAM" id="SSF50978">
    <property type="entry name" value="WD40 repeat-like"/>
    <property type="match status" value="1"/>
</dbReference>
<dbReference type="InterPro" id="IPR036322">
    <property type="entry name" value="WD40_repeat_dom_sf"/>
</dbReference>